<dbReference type="EMBL" id="LAVV01007814">
    <property type="protein sequence ID" value="KNZ54693.1"/>
    <property type="molecule type" value="Genomic_DNA"/>
</dbReference>
<gene>
    <name evidence="1" type="ORF">VP01_2881g2</name>
</gene>
<dbReference type="Proteomes" id="UP000037035">
    <property type="component" value="Unassembled WGS sequence"/>
</dbReference>
<proteinExistence type="predicted"/>
<accession>A0A0L6V1N7</accession>
<sequence>MDWDLLLEDMCINNWVYKQAIGKNTAQGRHPTHSPLTVNHLTKLIEAYQKLGRVIEPRLEEDGSNFPWQSAVVNTVATVFERTGWNLGGKQHTCAPCAGYSRLRVLSMAA</sequence>
<dbReference type="AlphaFoldDB" id="A0A0L6V1N7"/>
<dbReference type="VEuPathDB" id="FungiDB:VP01_2881g2"/>
<comment type="caution">
    <text evidence="1">The sequence shown here is derived from an EMBL/GenBank/DDBJ whole genome shotgun (WGS) entry which is preliminary data.</text>
</comment>
<protein>
    <submittedName>
        <fullName evidence="1">Uncharacterized protein</fullName>
    </submittedName>
</protein>
<evidence type="ECO:0000313" key="2">
    <source>
        <dbReference type="Proteomes" id="UP000037035"/>
    </source>
</evidence>
<name>A0A0L6V1N7_9BASI</name>
<organism evidence="1 2">
    <name type="scientific">Puccinia sorghi</name>
    <dbReference type="NCBI Taxonomy" id="27349"/>
    <lineage>
        <taxon>Eukaryota</taxon>
        <taxon>Fungi</taxon>
        <taxon>Dikarya</taxon>
        <taxon>Basidiomycota</taxon>
        <taxon>Pucciniomycotina</taxon>
        <taxon>Pucciniomycetes</taxon>
        <taxon>Pucciniales</taxon>
        <taxon>Pucciniaceae</taxon>
        <taxon>Puccinia</taxon>
    </lineage>
</organism>
<reference evidence="1 2" key="1">
    <citation type="submission" date="2015-08" db="EMBL/GenBank/DDBJ databases">
        <title>Next Generation Sequencing and Analysis of the Genome of Puccinia sorghi L Schw, the Causal Agent of Maize Common Rust.</title>
        <authorList>
            <person name="Rochi L."/>
            <person name="Burguener G."/>
            <person name="Darino M."/>
            <person name="Turjanski A."/>
            <person name="Kreff E."/>
            <person name="Dieguez M.J."/>
            <person name="Sacco F."/>
        </authorList>
    </citation>
    <scope>NUCLEOTIDE SEQUENCE [LARGE SCALE GENOMIC DNA]</scope>
    <source>
        <strain evidence="1 2">RO10H11247</strain>
    </source>
</reference>
<evidence type="ECO:0000313" key="1">
    <source>
        <dbReference type="EMBL" id="KNZ54693.1"/>
    </source>
</evidence>
<keyword evidence="2" id="KW-1185">Reference proteome</keyword>